<dbReference type="OrthoDB" id="3269405at2759"/>
<dbReference type="EMBL" id="SGPL01000353">
    <property type="protein sequence ID" value="THH13455.1"/>
    <property type="molecule type" value="Genomic_DNA"/>
</dbReference>
<sequence>MYWRESLQLFTSEHPMANLEPQIMIDGYISRTFQPQWADNHFSTLLKTALSHYRVYYDTGMRCFFLRRDALRPGSAPMILDYSADTSIGSLVPQSLWTPHSLTDRRQYVEQAKLEPPTFFVHTNGVIGVRLVDAAAGNCHTLKELGTPARLGNKSSVHLRMNWPGYNVYDWKRQFQAKDETSAHSPITLERYCECVLTYVLWRQLASQQGTAYPQWRIGANGITRNDILIIGVVHVSAGSFMPILQLNRYIIHVDPMLAPQFFLP</sequence>
<gene>
    <name evidence="1" type="ORF">EW146_g6768</name>
</gene>
<evidence type="ECO:0000313" key="1">
    <source>
        <dbReference type="EMBL" id="THH13455.1"/>
    </source>
</evidence>
<accession>A0A4S4LNB8</accession>
<organism evidence="1 2">
    <name type="scientific">Bondarzewia mesenterica</name>
    <dbReference type="NCBI Taxonomy" id="1095465"/>
    <lineage>
        <taxon>Eukaryota</taxon>
        <taxon>Fungi</taxon>
        <taxon>Dikarya</taxon>
        <taxon>Basidiomycota</taxon>
        <taxon>Agaricomycotina</taxon>
        <taxon>Agaricomycetes</taxon>
        <taxon>Russulales</taxon>
        <taxon>Bondarzewiaceae</taxon>
        <taxon>Bondarzewia</taxon>
    </lineage>
</organism>
<keyword evidence="2" id="KW-1185">Reference proteome</keyword>
<name>A0A4S4LNB8_9AGAM</name>
<reference evidence="1 2" key="1">
    <citation type="submission" date="2019-02" db="EMBL/GenBank/DDBJ databases">
        <title>Genome sequencing of the rare red list fungi Bondarzewia mesenterica.</title>
        <authorList>
            <person name="Buettner E."/>
            <person name="Kellner H."/>
        </authorList>
    </citation>
    <scope>NUCLEOTIDE SEQUENCE [LARGE SCALE GENOMIC DNA]</scope>
    <source>
        <strain evidence="1 2">DSM 108281</strain>
    </source>
</reference>
<comment type="caution">
    <text evidence="1">The sequence shown here is derived from an EMBL/GenBank/DDBJ whole genome shotgun (WGS) entry which is preliminary data.</text>
</comment>
<dbReference type="Proteomes" id="UP000310158">
    <property type="component" value="Unassembled WGS sequence"/>
</dbReference>
<evidence type="ECO:0000313" key="2">
    <source>
        <dbReference type="Proteomes" id="UP000310158"/>
    </source>
</evidence>
<dbReference type="AlphaFoldDB" id="A0A4S4LNB8"/>
<protein>
    <submittedName>
        <fullName evidence="1">Uncharacterized protein</fullName>
    </submittedName>
</protein>
<proteinExistence type="predicted"/>